<reference evidence="9" key="1">
    <citation type="submission" date="2022-03" db="EMBL/GenBank/DDBJ databases">
        <authorList>
            <person name="Martin C."/>
        </authorList>
    </citation>
    <scope>NUCLEOTIDE SEQUENCE</scope>
</reference>
<dbReference type="OrthoDB" id="3437960at2759"/>
<comment type="caution">
    <text evidence="9">The sequence shown here is derived from an EMBL/GenBank/DDBJ whole genome shotgun (WGS) entry which is preliminary data.</text>
</comment>
<gene>
    <name evidence="9" type="ORF">OFUS_LOCUS17199</name>
</gene>
<dbReference type="PROSITE" id="PS50157">
    <property type="entry name" value="ZINC_FINGER_C2H2_2"/>
    <property type="match status" value="8"/>
</dbReference>
<feature type="domain" description="C2H2-type" evidence="8">
    <location>
        <begin position="42"/>
        <end position="69"/>
    </location>
</feature>
<keyword evidence="3" id="KW-0677">Repeat</keyword>
<evidence type="ECO:0000256" key="6">
    <source>
        <dbReference type="ARBA" id="ARBA00023242"/>
    </source>
</evidence>
<feature type="domain" description="C2H2-type" evidence="8">
    <location>
        <begin position="223"/>
        <end position="251"/>
    </location>
</feature>
<dbReference type="PROSITE" id="PS00028">
    <property type="entry name" value="ZINC_FINGER_C2H2_1"/>
    <property type="match status" value="6"/>
</dbReference>
<accession>A0A8S4PGV6</accession>
<evidence type="ECO:0000313" key="9">
    <source>
        <dbReference type="EMBL" id="CAH1792191.1"/>
    </source>
</evidence>
<proteinExistence type="predicted"/>
<dbReference type="FunFam" id="3.30.160.60:FF:000870">
    <property type="entry name" value="zinc finger protein 197 isoform X1"/>
    <property type="match status" value="1"/>
</dbReference>
<evidence type="ECO:0000256" key="3">
    <source>
        <dbReference type="ARBA" id="ARBA00022737"/>
    </source>
</evidence>
<keyword evidence="6" id="KW-0539">Nucleus</keyword>
<evidence type="ECO:0000313" key="10">
    <source>
        <dbReference type="Proteomes" id="UP000749559"/>
    </source>
</evidence>
<keyword evidence="5" id="KW-0862">Zinc</keyword>
<dbReference type="EMBL" id="CAIIXF020000008">
    <property type="protein sequence ID" value="CAH1792191.1"/>
    <property type="molecule type" value="Genomic_DNA"/>
</dbReference>
<evidence type="ECO:0000259" key="8">
    <source>
        <dbReference type="PROSITE" id="PS50157"/>
    </source>
</evidence>
<protein>
    <recommendedName>
        <fullName evidence="8">C2H2-type domain-containing protein</fullName>
    </recommendedName>
</protein>
<dbReference type="GO" id="GO:0008270">
    <property type="term" value="F:zinc ion binding"/>
    <property type="evidence" value="ECO:0007669"/>
    <property type="project" value="UniProtKB-KW"/>
</dbReference>
<evidence type="ECO:0000256" key="1">
    <source>
        <dbReference type="ARBA" id="ARBA00004123"/>
    </source>
</evidence>
<dbReference type="SUPFAM" id="SSF57667">
    <property type="entry name" value="beta-beta-alpha zinc fingers"/>
    <property type="match status" value="4"/>
</dbReference>
<keyword evidence="4 7" id="KW-0863">Zinc-finger</keyword>
<dbReference type="GO" id="GO:0010468">
    <property type="term" value="P:regulation of gene expression"/>
    <property type="evidence" value="ECO:0007669"/>
    <property type="project" value="TreeGrafter"/>
</dbReference>
<dbReference type="InterPro" id="IPR050331">
    <property type="entry name" value="Zinc_finger"/>
</dbReference>
<dbReference type="SMART" id="SM00355">
    <property type="entry name" value="ZnF_C2H2"/>
    <property type="match status" value="9"/>
</dbReference>
<dbReference type="InterPro" id="IPR036236">
    <property type="entry name" value="Znf_C2H2_sf"/>
</dbReference>
<feature type="domain" description="C2H2-type" evidence="8">
    <location>
        <begin position="98"/>
        <end position="125"/>
    </location>
</feature>
<feature type="domain" description="C2H2-type" evidence="8">
    <location>
        <begin position="154"/>
        <end position="181"/>
    </location>
</feature>
<keyword evidence="2" id="KW-0479">Metal-binding</keyword>
<evidence type="ECO:0000256" key="7">
    <source>
        <dbReference type="PROSITE-ProRule" id="PRU00042"/>
    </source>
</evidence>
<feature type="domain" description="C2H2-type" evidence="8">
    <location>
        <begin position="182"/>
        <end position="210"/>
    </location>
</feature>
<feature type="domain" description="C2H2-type" evidence="8">
    <location>
        <begin position="11"/>
        <end position="39"/>
    </location>
</feature>
<comment type="subcellular location">
    <subcellularLocation>
        <location evidence="1">Nucleus</location>
    </subcellularLocation>
</comment>
<evidence type="ECO:0000256" key="5">
    <source>
        <dbReference type="ARBA" id="ARBA00022833"/>
    </source>
</evidence>
<sequence>MKITDEGEVSYHCDECKMRTPDLLQLMRHLRVIHRRDKARPLNCSECDYKPTGMSEYGRHMYCHFGEKHNKCQICNASFKTRNQLANHSLTHTDQRNYVCSVCGKAFRKGAHMRNHELTHVTDNEKTYKCNICSKAYASEAHLTQHKREHNRAFHCDICGKRFGRSEHLKGHLLRHSGIKPFHCEFCGKGYADVRDYRRHVQLNHTSGSDDAQSLQSKVRGAHSCPDCGKRYADKRTMKKHIKTSHSQPAMPDINLKAESAALEKINMKGESVTLEMQSVNSNSYPTLVNEHIVPMTVPDPRQGYFHTVPTIQTVPPMTLPLTLADQGIQYQFIDPTSLGIQCRFCGIMFTKEDDYHTHLHQTHSFAPTTVDRVISSSGY</sequence>
<dbReference type="InterPro" id="IPR013087">
    <property type="entry name" value="Znf_C2H2_type"/>
</dbReference>
<dbReference type="Pfam" id="PF00096">
    <property type="entry name" value="zf-C2H2"/>
    <property type="match status" value="5"/>
</dbReference>
<dbReference type="PANTHER" id="PTHR16515:SF49">
    <property type="entry name" value="GASTRULA ZINC FINGER PROTEIN XLCGF49.1-LIKE-RELATED"/>
    <property type="match status" value="1"/>
</dbReference>
<evidence type="ECO:0000256" key="4">
    <source>
        <dbReference type="ARBA" id="ARBA00022771"/>
    </source>
</evidence>
<evidence type="ECO:0000256" key="2">
    <source>
        <dbReference type="ARBA" id="ARBA00022723"/>
    </source>
</evidence>
<feature type="domain" description="C2H2-type" evidence="8">
    <location>
        <begin position="70"/>
        <end position="97"/>
    </location>
</feature>
<dbReference type="FunFam" id="3.30.160.60:FF:000145">
    <property type="entry name" value="Zinc finger protein 574"/>
    <property type="match status" value="1"/>
</dbReference>
<dbReference type="Proteomes" id="UP000749559">
    <property type="component" value="Unassembled WGS sequence"/>
</dbReference>
<organism evidence="9 10">
    <name type="scientific">Owenia fusiformis</name>
    <name type="common">Polychaete worm</name>
    <dbReference type="NCBI Taxonomy" id="6347"/>
    <lineage>
        <taxon>Eukaryota</taxon>
        <taxon>Metazoa</taxon>
        <taxon>Spiralia</taxon>
        <taxon>Lophotrochozoa</taxon>
        <taxon>Annelida</taxon>
        <taxon>Polychaeta</taxon>
        <taxon>Sedentaria</taxon>
        <taxon>Canalipalpata</taxon>
        <taxon>Sabellida</taxon>
        <taxon>Oweniida</taxon>
        <taxon>Oweniidae</taxon>
        <taxon>Owenia</taxon>
    </lineage>
</organism>
<dbReference type="PANTHER" id="PTHR16515">
    <property type="entry name" value="PR DOMAIN ZINC FINGER PROTEIN"/>
    <property type="match status" value="1"/>
</dbReference>
<keyword evidence="10" id="KW-1185">Reference proteome</keyword>
<dbReference type="AlphaFoldDB" id="A0A8S4PGV6"/>
<name>A0A8S4PGV6_OWEFU</name>
<dbReference type="Gene3D" id="3.30.160.60">
    <property type="entry name" value="Classic Zinc Finger"/>
    <property type="match status" value="7"/>
</dbReference>
<feature type="domain" description="C2H2-type" evidence="8">
    <location>
        <begin position="128"/>
        <end position="150"/>
    </location>
</feature>
<dbReference type="GO" id="GO:0005634">
    <property type="term" value="C:nucleus"/>
    <property type="evidence" value="ECO:0007669"/>
    <property type="project" value="UniProtKB-SubCell"/>
</dbReference>